<accession>A0ACB8F3M7</accession>
<evidence type="ECO:0000313" key="1">
    <source>
        <dbReference type="EMBL" id="KAH7999531.1"/>
    </source>
</evidence>
<organism evidence="1 2">
    <name type="scientific">Sphaerodactylus townsendi</name>
    <dbReference type="NCBI Taxonomy" id="933632"/>
    <lineage>
        <taxon>Eukaryota</taxon>
        <taxon>Metazoa</taxon>
        <taxon>Chordata</taxon>
        <taxon>Craniata</taxon>
        <taxon>Vertebrata</taxon>
        <taxon>Euteleostomi</taxon>
        <taxon>Lepidosauria</taxon>
        <taxon>Squamata</taxon>
        <taxon>Bifurcata</taxon>
        <taxon>Gekkota</taxon>
        <taxon>Sphaerodactylidae</taxon>
        <taxon>Sphaerodactylus</taxon>
    </lineage>
</organism>
<comment type="caution">
    <text evidence="1">The sequence shown here is derived from an EMBL/GenBank/DDBJ whole genome shotgun (WGS) entry which is preliminary data.</text>
</comment>
<reference evidence="1" key="1">
    <citation type="submission" date="2021-08" db="EMBL/GenBank/DDBJ databases">
        <title>The first chromosome-level gecko genome reveals the dynamic sex chromosomes of Neotropical dwarf geckos (Sphaerodactylidae: Sphaerodactylus).</title>
        <authorList>
            <person name="Pinto B.J."/>
            <person name="Keating S.E."/>
            <person name="Gamble T."/>
        </authorList>
    </citation>
    <scope>NUCLEOTIDE SEQUENCE</scope>
    <source>
        <strain evidence="1">TG3544</strain>
    </source>
</reference>
<keyword evidence="2" id="KW-1185">Reference proteome</keyword>
<gene>
    <name evidence="1" type="primary">HENMT1</name>
    <name evidence="1" type="ORF">K3G42_013794</name>
</gene>
<evidence type="ECO:0000313" key="2">
    <source>
        <dbReference type="Proteomes" id="UP000827872"/>
    </source>
</evidence>
<sequence length="381" mass="43555">MEEKLRKDELARTVKFTPPLYKQRYQFIKQLVIKHKPKKVADLGCADCRLLWMLKFCNCIEILVGLDISEDVMKEKMHTLCPLPGDFLQPSERPLTIILHQGSVAEKDPCMLGFDMVTCVELIEHLEAEELEKFPEVVFGFMSPAMIVISTPNSEFNRLLPTATLFRHPDHKFEWNRAQFQNWALDVAAHYGYTVEFTGLGTPPSEEGDVGFCTQIGVFVRKYLKNGEPETVEKYKEHVYKTIFKAVYPSLKDEKYLQTAVVNEVLWTSQTIARRLLGNRKSKYKKRCDGVETDPPFLTSCFLRLTEYPSLTEAENSQIEPFINGQTVHVPLAKIFSVPKVKQLCGTFETLRKLITGKVALSNDGSALLVDTEYENEEQGN</sequence>
<dbReference type="EMBL" id="CM037618">
    <property type="protein sequence ID" value="KAH7999531.1"/>
    <property type="molecule type" value="Genomic_DNA"/>
</dbReference>
<name>A0ACB8F3M7_9SAUR</name>
<proteinExistence type="predicted"/>
<dbReference type="Proteomes" id="UP000827872">
    <property type="component" value="Linkage Group LG05"/>
</dbReference>
<protein>
    <submittedName>
        <fullName evidence="1">Small RNA 2'-O-methyltransferase</fullName>
    </submittedName>
</protein>